<evidence type="ECO:0000313" key="3">
    <source>
        <dbReference type="Proteomes" id="UP001595685"/>
    </source>
</evidence>
<keyword evidence="3" id="KW-1185">Reference proteome</keyword>
<proteinExistence type="predicted"/>
<dbReference type="Proteomes" id="UP001595685">
    <property type="component" value="Unassembled WGS sequence"/>
</dbReference>
<feature type="region of interest" description="Disordered" evidence="1">
    <location>
        <begin position="130"/>
        <end position="153"/>
    </location>
</feature>
<gene>
    <name evidence="2" type="ORF">ACFOLH_02510</name>
</gene>
<sequence length="1125" mass="118722">MGQPDDREPDELGRDGREPVEVRLLRTEDLIDLRLEAPGCTIEPTDGSAELVAGPDALLVVHFPPQHLGEETWPVGVPGPTLPPTRPSAHRAAEPSRLVYELPEGTRITWTLRDVLEALQRLQLRVAPAATPAGTAGEGSLEPPTDRETAIEAPYRLVVSPSARGVFRHSGDPVGPAGRSELWRTALGVRRSDGQERPDGEPEGPAAEGPRDEGAARGGADPDDGQRVVRALWNRDRDGRVDPPQPGFEMSLDAFSRGAVVDQTTGADPRNADTPLEVRHLALSSLGAWFDWKQSWESGSVVDYRHQAFMGRDGYVRVAYPGFLFPFGHRCFLVEVTEREIKHRETPVAYLWKRWFIVVRQPTRTYPATDRDNPFAQVTLSPLVTPDIDAPPEDRQPFVPTRGGVPFPFTLTTVDRGGQDRSWAAPLVFVQALSREGRTVVVRPELASGLYTPVRQILGRGQTLAVAPPVKAGDTSVEVGHLLFDGVVDAEAVTSRPFLLEARAVVPSMRHLSPQAPAVDLVFAQPYLADGLPVRGVDAPPVPGAPNTGELVLALKPGTAPVVDFTGGSDRSGGFVAPNLTVRGISRVLGAVGEDGTGPSPSVDGRFDPAVFLAGAFPKLFGLFSLLELLEPDGDLAEAPAFVSDSLDALASMLGEAQRLRAALDEAERRLGAEVTGAAHAGARAVAQTAKDALDARLATARTHLDDLVDAVEGLPGTADALSPAAVALAGDLDPLLVAVGVPGVPAAVRSSLDGPVRTLRTLTALASEAEGVAEMLQGLAAGQVTARLSWRPAITPWGLLPGAPGIFLPKDAHPLLVEVVVRASASAPPAVDVLAEISDVDLNLVGTGGTALMKLMFRRIAFHAGSTGKPEVDVVFGGIGFLGPLSFVDRLRGLIPFDGFSDPPYVDVAPTGVTAGFDLALPNVSVGVFSLENIALGADARVPFLGDAMTVGFRFCSKDAPFRLTVMMVGGGGWLGLRAAPKGLVLLELGLEAAASLSVDLGVASGSVSVSVGVYLRLEADAGLLTAYFRIRGEVDVLGLVSASITLELSLTYQFQTGKLVGRASLVVEVEVLFFSASVEITVERKLAGSTGDPTMAQVMPPDDDDGLNADWVAYCDAFAPVPA</sequence>
<organism evidence="2 3">
    <name type="scientific">Aquipuribacter hungaricus</name>
    <dbReference type="NCBI Taxonomy" id="545624"/>
    <lineage>
        <taxon>Bacteria</taxon>
        <taxon>Bacillati</taxon>
        <taxon>Actinomycetota</taxon>
        <taxon>Actinomycetes</taxon>
        <taxon>Micrococcales</taxon>
        <taxon>Intrasporangiaceae</taxon>
        <taxon>Aquipuribacter</taxon>
    </lineage>
</organism>
<dbReference type="RefSeq" id="WP_340289434.1">
    <property type="nucleotide sequence ID" value="NZ_JBBEOI010000008.1"/>
</dbReference>
<evidence type="ECO:0000313" key="2">
    <source>
        <dbReference type="EMBL" id="MFC3687210.1"/>
    </source>
</evidence>
<feature type="region of interest" description="Disordered" evidence="1">
    <location>
        <begin position="189"/>
        <end position="226"/>
    </location>
</feature>
<accession>A0ABV7WBR8</accession>
<protein>
    <submittedName>
        <fullName evidence="2">Uncharacterized protein</fullName>
    </submittedName>
</protein>
<name>A0ABV7WBR8_9MICO</name>
<reference evidence="3" key="1">
    <citation type="journal article" date="2019" name="Int. J. Syst. Evol. Microbiol.">
        <title>The Global Catalogue of Microorganisms (GCM) 10K type strain sequencing project: providing services to taxonomists for standard genome sequencing and annotation.</title>
        <authorList>
            <consortium name="The Broad Institute Genomics Platform"/>
            <consortium name="The Broad Institute Genome Sequencing Center for Infectious Disease"/>
            <person name="Wu L."/>
            <person name="Ma J."/>
        </authorList>
    </citation>
    <scope>NUCLEOTIDE SEQUENCE [LARGE SCALE GENOMIC DNA]</scope>
    <source>
        <strain evidence="3">NCAIM B.02333</strain>
    </source>
</reference>
<evidence type="ECO:0000256" key="1">
    <source>
        <dbReference type="SAM" id="MobiDB-lite"/>
    </source>
</evidence>
<feature type="compositionally biased region" description="Basic and acidic residues" evidence="1">
    <location>
        <begin position="190"/>
        <end position="200"/>
    </location>
</feature>
<comment type="caution">
    <text evidence="2">The sequence shown here is derived from an EMBL/GenBank/DDBJ whole genome shotgun (WGS) entry which is preliminary data.</text>
</comment>
<feature type="region of interest" description="Disordered" evidence="1">
    <location>
        <begin position="1"/>
        <end position="20"/>
    </location>
</feature>
<dbReference type="EMBL" id="JBHRWW010000001">
    <property type="protein sequence ID" value="MFC3687210.1"/>
    <property type="molecule type" value="Genomic_DNA"/>
</dbReference>